<feature type="compositionally biased region" description="Polar residues" evidence="6">
    <location>
        <begin position="390"/>
        <end position="399"/>
    </location>
</feature>
<keyword evidence="5 7" id="KW-0472">Membrane</keyword>
<dbReference type="GO" id="GO:0032541">
    <property type="term" value="C:cortical endoplasmic reticulum"/>
    <property type="evidence" value="ECO:0007669"/>
    <property type="project" value="TreeGrafter"/>
</dbReference>
<feature type="compositionally biased region" description="Polar residues" evidence="6">
    <location>
        <begin position="434"/>
        <end position="460"/>
    </location>
</feature>
<dbReference type="InterPro" id="IPR051482">
    <property type="entry name" value="Cholesterol_transport"/>
</dbReference>
<evidence type="ECO:0000256" key="5">
    <source>
        <dbReference type="ARBA" id="ARBA00023136"/>
    </source>
</evidence>
<feature type="compositionally biased region" description="Low complexity" evidence="6">
    <location>
        <begin position="503"/>
        <end position="515"/>
    </location>
</feature>
<dbReference type="Pfam" id="PF16016">
    <property type="entry name" value="VASt"/>
    <property type="match status" value="1"/>
</dbReference>
<dbReference type="PANTHER" id="PTHR23319:SF4">
    <property type="entry name" value="GRAM DOMAIN CONTAINING 1B, ISOFORM E"/>
    <property type="match status" value="1"/>
</dbReference>
<dbReference type="GO" id="GO:0032934">
    <property type="term" value="F:sterol binding"/>
    <property type="evidence" value="ECO:0007669"/>
    <property type="project" value="TreeGrafter"/>
</dbReference>
<dbReference type="CDD" id="cd13220">
    <property type="entry name" value="PH-GRAM_GRAMDC"/>
    <property type="match status" value="1"/>
</dbReference>
<feature type="compositionally biased region" description="Polar residues" evidence="6">
    <location>
        <begin position="58"/>
        <end position="103"/>
    </location>
</feature>
<feature type="region of interest" description="Disordered" evidence="6">
    <location>
        <begin position="1"/>
        <end position="103"/>
    </location>
</feature>
<comment type="similarity">
    <text evidence="2">Belongs to the YSP2 family.</text>
</comment>
<evidence type="ECO:0000256" key="7">
    <source>
        <dbReference type="SAM" id="Phobius"/>
    </source>
</evidence>
<feature type="compositionally biased region" description="Polar residues" evidence="6">
    <location>
        <begin position="493"/>
        <end position="502"/>
    </location>
</feature>
<dbReference type="GO" id="GO:0005739">
    <property type="term" value="C:mitochondrion"/>
    <property type="evidence" value="ECO:0007669"/>
    <property type="project" value="TreeGrafter"/>
</dbReference>
<feature type="region of interest" description="Disordered" evidence="6">
    <location>
        <begin position="369"/>
        <end position="399"/>
    </location>
</feature>
<evidence type="ECO:0000256" key="1">
    <source>
        <dbReference type="ARBA" id="ARBA00004167"/>
    </source>
</evidence>
<gene>
    <name evidence="9" type="ORF">IWQ62_004082</name>
</gene>
<reference evidence="9" key="1">
    <citation type="submission" date="2022-07" db="EMBL/GenBank/DDBJ databases">
        <title>Phylogenomic reconstructions and comparative analyses of Kickxellomycotina fungi.</title>
        <authorList>
            <person name="Reynolds N.K."/>
            <person name="Stajich J.E."/>
            <person name="Barry K."/>
            <person name="Grigoriev I.V."/>
            <person name="Crous P."/>
            <person name="Smith M.E."/>
        </authorList>
    </citation>
    <scope>NUCLEOTIDE SEQUENCE</scope>
    <source>
        <strain evidence="9">RSA 1196</strain>
    </source>
</reference>
<protein>
    <recommendedName>
        <fullName evidence="8">VASt domain-containing protein</fullName>
    </recommendedName>
</protein>
<dbReference type="SMART" id="SM00568">
    <property type="entry name" value="GRAM"/>
    <property type="match status" value="1"/>
</dbReference>
<keyword evidence="3 7" id="KW-0812">Transmembrane</keyword>
<feature type="compositionally biased region" description="Basic and acidic residues" evidence="6">
    <location>
        <begin position="912"/>
        <end position="921"/>
    </location>
</feature>
<sequence>MGGNRGRAFSSADDNLLSRTQSSSRRRLRNKSAGGTPNSGTASSTESSEGKLTGTPPDKSNATLRPNRSISRRSSAVTDNGSRTSQEVGLVTSQPQPSAASYGNDGNASLSAIFLKKNADFHMLFKEIPISELLAEDYGCALQRDILVQGRMYITESYVCFHASIFGWITHLVLQFSEIVSIEKRMTALIIPNAIQLNTLHARYFFASFIYRDAAYSQLVDLWARQHPGCHVGATSTSSAAVTTRASGEVDKATESDTKSMTSPDANEHSDNSAESQYSSGESYTSYDSDWSAGSSCTENYTEGESDDTDEHSQAPDVERAPRVEETAVTTSPGADSAPSQEVPPGGAWPMPVSATLRLAQTLQNLVQRTDDSQSLKKSDDAHPLETPDQLATSTSPMYSNVSKSEAALGAADLAVDTQEAKEEKVEVLPGLRRSNSAWQTLQANNGSPTEDTPETSPGQRKSVHRPIGYGASSVANVHTTHVMTGSNRSAMLTTSTGQEKASPSTSPPNQTTPPGNGEAQPPSVGMSTPAEPLVPKPSPPTECPCLSANDHYDTLALDETYNCYLPVLYKLLFNGDVPDELLPSSLVGGDAQTQFSQFMTDYMTSEAQGNRDLTISTWRNMSGMPPHTTSTVYQRGIENRSIRYTRPINAPIGPKSATCDTTDACLCKNFSQAVVIDTTTFTPDVPSGSCFHTKARVCLMHAGDYKTRMVATHKVVWTKSSWIKGPVEKGSLEGNNQYFQGLGKWLRVFLREHPQFSSTSTSPAAKPVESQEAVNAVETTAPEGAPRRTRGHRRKENETADPSRRRRRHRRREPTTASAEGQAIKSQKSLTRAEDSTGAGSGNLPGQEVNPVFHWLTSWLPMMSPSQVERSVMSSPLPNKIISSAQAVSSKLDQITPVDKSYSELASTDTGHIRTGDAKKSKSGTATSSLTRRGAMKHANGTPGAGRHPGTRDATVIPGVLSYGTDFSYWLMSLVLCVGLAALVSVVCLTWWELHSLSRHLAVLVDQQHQLLRLHQPTQG</sequence>
<evidence type="ECO:0000256" key="3">
    <source>
        <dbReference type="ARBA" id="ARBA00022692"/>
    </source>
</evidence>
<feature type="region of interest" description="Disordered" evidence="6">
    <location>
        <begin position="758"/>
        <end position="849"/>
    </location>
</feature>
<feature type="compositionally biased region" description="Polar residues" evidence="6">
    <location>
        <begin position="273"/>
        <end position="301"/>
    </location>
</feature>
<evidence type="ECO:0000259" key="8">
    <source>
        <dbReference type="PROSITE" id="PS51778"/>
    </source>
</evidence>
<dbReference type="Pfam" id="PF02893">
    <property type="entry name" value="GRAM"/>
    <property type="match status" value="1"/>
</dbReference>
<feature type="compositionally biased region" description="Basic and acidic residues" evidence="6">
    <location>
        <begin position="248"/>
        <end position="258"/>
    </location>
</feature>
<dbReference type="GO" id="GO:0032366">
    <property type="term" value="P:intracellular sterol transport"/>
    <property type="evidence" value="ECO:0007669"/>
    <property type="project" value="TreeGrafter"/>
</dbReference>
<evidence type="ECO:0000256" key="2">
    <source>
        <dbReference type="ARBA" id="ARBA00006582"/>
    </source>
</evidence>
<dbReference type="InterPro" id="IPR004182">
    <property type="entry name" value="GRAM"/>
</dbReference>
<accession>A0A9W8AQJ2</accession>
<feature type="region of interest" description="Disordered" evidence="6">
    <location>
        <begin position="426"/>
        <end position="467"/>
    </location>
</feature>
<dbReference type="InterPro" id="IPR011993">
    <property type="entry name" value="PH-like_dom_sf"/>
</dbReference>
<evidence type="ECO:0000256" key="4">
    <source>
        <dbReference type="ARBA" id="ARBA00022989"/>
    </source>
</evidence>
<dbReference type="PANTHER" id="PTHR23319">
    <property type="entry name" value="GRAM DOMAIN CONTAINING 1B, ISOFORM E"/>
    <property type="match status" value="1"/>
</dbReference>
<dbReference type="Proteomes" id="UP001150925">
    <property type="component" value="Unassembled WGS sequence"/>
</dbReference>
<dbReference type="OrthoDB" id="2162691at2759"/>
<feature type="region of interest" description="Disordered" evidence="6">
    <location>
        <begin position="910"/>
        <end position="954"/>
    </location>
</feature>
<keyword evidence="10" id="KW-1185">Reference proteome</keyword>
<dbReference type="AlphaFoldDB" id="A0A9W8AQJ2"/>
<feature type="compositionally biased region" description="Low complexity" evidence="6">
    <location>
        <begin position="234"/>
        <end position="247"/>
    </location>
</feature>
<feature type="transmembrane region" description="Helical" evidence="7">
    <location>
        <begin position="968"/>
        <end position="993"/>
    </location>
</feature>
<dbReference type="GO" id="GO:0005789">
    <property type="term" value="C:endoplasmic reticulum membrane"/>
    <property type="evidence" value="ECO:0007669"/>
    <property type="project" value="TreeGrafter"/>
</dbReference>
<organism evidence="9 10">
    <name type="scientific">Dispira parvispora</name>
    <dbReference type="NCBI Taxonomy" id="1520584"/>
    <lineage>
        <taxon>Eukaryota</taxon>
        <taxon>Fungi</taxon>
        <taxon>Fungi incertae sedis</taxon>
        <taxon>Zoopagomycota</taxon>
        <taxon>Kickxellomycotina</taxon>
        <taxon>Dimargaritomycetes</taxon>
        <taxon>Dimargaritales</taxon>
        <taxon>Dimargaritaceae</taxon>
        <taxon>Dispira</taxon>
    </lineage>
</organism>
<evidence type="ECO:0000256" key="6">
    <source>
        <dbReference type="SAM" id="MobiDB-lite"/>
    </source>
</evidence>
<comment type="caution">
    <text evidence="9">The sequence shown here is derived from an EMBL/GenBank/DDBJ whole genome shotgun (WGS) entry which is preliminary data.</text>
</comment>
<feature type="compositionally biased region" description="Basic and acidic residues" evidence="6">
    <location>
        <begin position="369"/>
        <end position="386"/>
    </location>
</feature>
<keyword evidence="4 7" id="KW-1133">Transmembrane helix</keyword>
<name>A0A9W8AQJ2_9FUNG</name>
<feature type="region of interest" description="Disordered" evidence="6">
    <location>
        <begin position="234"/>
        <end position="352"/>
    </location>
</feature>
<dbReference type="Gene3D" id="2.30.29.30">
    <property type="entry name" value="Pleckstrin-homology domain (PH domain)/Phosphotyrosine-binding domain (PTB)"/>
    <property type="match status" value="1"/>
</dbReference>
<dbReference type="GO" id="GO:0120015">
    <property type="term" value="F:sterol transfer activity"/>
    <property type="evidence" value="ECO:0007669"/>
    <property type="project" value="TreeGrafter"/>
</dbReference>
<feature type="compositionally biased region" description="Polar residues" evidence="6">
    <location>
        <begin position="816"/>
        <end position="831"/>
    </location>
</feature>
<proteinExistence type="inferred from homology"/>
<dbReference type="InterPro" id="IPR031968">
    <property type="entry name" value="VASt"/>
</dbReference>
<feature type="compositionally biased region" description="Polar residues" evidence="6">
    <location>
        <begin position="328"/>
        <end position="340"/>
    </location>
</feature>
<feature type="domain" description="VASt" evidence="8">
    <location>
        <begin position="553"/>
        <end position="755"/>
    </location>
</feature>
<dbReference type="GO" id="GO:0005886">
    <property type="term" value="C:plasma membrane"/>
    <property type="evidence" value="ECO:0007669"/>
    <property type="project" value="TreeGrafter"/>
</dbReference>
<evidence type="ECO:0000313" key="9">
    <source>
        <dbReference type="EMBL" id="KAJ1960824.1"/>
    </source>
</evidence>
<evidence type="ECO:0000313" key="10">
    <source>
        <dbReference type="Proteomes" id="UP001150925"/>
    </source>
</evidence>
<dbReference type="PROSITE" id="PS51778">
    <property type="entry name" value="VAST"/>
    <property type="match status" value="1"/>
</dbReference>
<comment type="subcellular location">
    <subcellularLocation>
        <location evidence="1">Membrane</location>
        <topology evidence="1">Single-pass membrane protein</topology>
    </subcellularLocation>
</comment>
<feature type="compositionally biased region" description="Basic and acidic residues" evidence="6">
    <location>
        <begin position="311"/>
        <end position="326"/>
    </location>
</feature>
<dbReference type="EMBL" id="JANBPY010001260">
    <property type="protein sequence ID" value="KAJ1960824.1"/>
    <property type="molecule type" value="Genomic_DNA"/>
</dbReference>
<dbReference type="GO" id="GO:0140268">
    <property type="term" value="C:endoplasmic reticulum-plasma membrane contact site"/>
    <property type="evidence" value="ECO:0007669"/>
    <property type="project" value="TreeGrafter"/>
</dbReference>
<feature type="region of interest" description="Disordered" evidence="6">
    <location>
        <begin position="493"/>
        <end position="540"/>
    </location>
</feature>